<accession>A0A5C4JCR6</accession>
<evidence type="ECO:0000313" key="1">
    <source>
        <dbReference type="EMBL" id="TMR00145.1"/>
    </source>
</evidence>
<sequence>MTISESAARLRNAHPGWEIDYVGNRAVPWLAIREHSAEWIGGHPAAEATLPGTLERLINQAVALAALASDVPNMPRAERMENLKTLRANFPGWAFDLSNTRPYWRAQRDYLYYADRPATITELRGNDPNEMALLLLRIPKAEAGLDDGQ</sequence>
<name>A0A5C4JCR6_9ACTN</name>
<proteinExistence type="predicted"/>
<protein>
    <submittedName>
        <fullName evidence="1">Uncharacterized protein</fullName>
    </submittedName>
</protein>
<dbReference type="RefSeq" id="WP_138646202.1">
    <property type="nucleotide sequence ID" value="NZ_VCKW01000081.1"/>
</dbReference>
<gene>
    <name evidence="1" type="ORF">ETD83_17560</name>
</gene>
<evidence type="ECO:0000313" key="2">
    <source>
        <dbReference type="Proteomes" id="UP000309174"/>
    </source>
</evidence>
<organism evidence="1 2">
    <name type="scientific">Actinomadura soli</name>
    <dbReference type="NCBI Taxonomy" id="2508997"/>
    <lineage>
        <taxon>Bacteria</taxon>
        <taxon>Bacillati</taxon>
        <taxon>Actinomycetota</taxon>
        <taxon>Actinomycetes</taxon>
        <taxon>Streptosporangiales</taxon>
        <taxon>Thermomonosporaceae</taxon>
        <taxon>Actinomadura</taxon>
    </lineage>
</organism>
<comment type="caution">
    <text evidence="1">The sequence shown here is derived from an EMBL/GenBank/DDBJ whole genome shotgun (WGS) entry which is preliminary data.</text>
</comment>
<dbReference type="Proteomes" id="UP000309174">
    <property type="component" value="Unassembled WGS sequence"/>
</dbReference>
<reference evidence="1 2" key="1">
    <citation type="submission" date="2019-05" db="EMBL/GenBank/DDBJ databases">
        <title>Draft genome sequence of Actinomadura sp. 14C53.</title>
        <authorList>
            <person name="Saricaoglu S."/>
            <person name="Isik K."/>
        </authorList>
    </citation>
    <scope>NUCLEOTIDE SEQUENCE [LARGE SCALE GENOMIC DNA]</scope>
    <source>
        <strain evidence="1 2">14C53</strain>
    </source>
</reference>
<dbReference type="EMBL" id="VCKW01000081">
    <property type="protein sequence ID" value="TMR00145.1"/>
    <property type="molecule type" value="Genomic_DNA"/>
</dbReference>
<dbReference type="AlphaFoldDB" id="A0A5C4JCR6"/>
<keyword evidence="2" id="KW-1185">Reference proteome</keyword>
<dbReference type="OrthoDB" id="3476593at2"/>